<gene>
    <name evidence="2" type="ORF">NCI00_23415</name>
</gene>
<keyword evidence="3" id="KW-1185">Reference proteome</keyword>
<reference evidence="2 3" key="1">
    <citation type="submission" date="2022-06" db="EMBL/GenBank/DDBJ databases">
        <title>Runella sp. S5 genome sequencing.</title>
        <authorList>
            <person name="Park S."/>
        </authorList>
    </citation>
    <scope>NUCLEOTIDE SEQUENCE [LARGE SCALE GENOMIC DNA]</scope>
    <source>
        <strain evidence="2 3">S5</strain>
    </source>
</reference>
<accession>A0ABT1FUF8</accession>
<dbReference type="InterPro" id="IPR051534">
    <property type="entry name" value="CBASS_pafABC_assoc_protein"/>
</dbReference>
<dbReference type="InterPro" id="IPR057727">
    <property type="entry name" value="WCX_dom"/>
</dbReference>
<comment type="caution">
    <text evidence="2">The sequence shown here is derived from an EMBL/GenBank/DDBJ whole genome shotgun (WGS) entry which is preliminary data.</text>
</comment>
<organism evidence="2 3">
    <name type="scientific">Runella salmonicolor</name>
    <dbReference type="NCBI Taxonomy" id="2950278"/>
    <lineage>
        <taxon>Bacteria</taxon>
        <taxon>Pseudomonadati</taxon>
        <taxon>Bacteroidota</taxon>
        <taxon>Cytophagia</taxon>
        <taxon>Cytophagales</taxon>
        <taxon>Spirosomataceae</taxon>
        <taxon>Runella</taxon>
    </lineage>
</organism>
<evidence type="ECO:0000313" key="3">
    <source>
        <dbReference type="Proteomes" id="UP001204772"/>
    </source>
</evidence>
<name>A0ABT1FUF8_9BACT</name>
<dbReference type="PANTHER" id="PTHR34580:SF1">
    <property type="entry name" value="PROTEIN PAFC"/>
    <property type="match status" value="1"/>
</dbReference>
<evidence type="ECO:0000313" key="2">
    <source>
        <dbReference type="EMBL" id="MCP1385407.1"/>
    </source>
</evidence>
<protein>
    <submittedName>
        <fullName evidence="2">WYL domain-containing protein</fullName>
    </submittedName>
</protein>
<feature type="domain" description="WCX" evidence="1">
    <location>
        <begin position="45"/>
        <end position="123"/>
    </location>
</feature>
<evidence type="ECO:0000259" key="1">
    <source>
        <dbReference type="Pfam" id="PF25583"/>
    </source>
</evidence>
<dbReference type="PANTHER" id="PTHR34580">
    <property type="match status" value="1"/>
</dbReference>
<sequence>MSPESLELLTIQPAETTESFTCPKEIDLREHFKNIIGITNTGKIITVKLKFHSPIRLQYAITKKIHPLQRHETDPDDGKTILILEVAWNKELITKILEFGSDVEVLEPFDLRQKFITKLEQALQRYR</sequence>
<dbReference type="Proteomes" id="UP001204772">
    <property type="component" value="Unassembled WGS sequence"/>
</dbReference>
<dbReference type="EMBL" id="JAMZEL010000012">
    <property type="protein sequence ID" value="MCP1385407.1"/>
    <property type="molecule type" value="Genomic_DNA"/>
</dbReference>
<proteinExistence type="predicted"/>
<dbReference type="RefSeq" id="WP_253531832.1">
    <property type="nucleotide sequence ID" value="NZ_JAMZEL010000012.1"/>
</dbReference>
<dbReference type="Pfam" id="PF25583">
    <property type="entry name" value="WCX"/>
    <property type="match status" value="1"/>
</dbReference>